<name>A0A1H3K5I9_ALLWA</name>
<reference evidence="2" key="1">
    <citation type="submission" date="2016-10" db="EMBL/GenBank/DDBJ databases">
        <authorList>
            <person name="Varghese N."/>
            <person name="Submissions S."/>
        </authorList>
    </citation>
    <scope>NUCLEOTIDE SEQUENCE [LARGE SCALE GENOMIC DNA]</scope>
    <source>
        <strain evidence="2">DSM 173</strain>
    </source>
</reference>
<evidence type="ECO:0000313" key="2">
    <source>
        <dbReference type="Proteomes" id="UP000198672"/>
    </source>
</evidence>
<dbReference type="Proteomes" id="UP000198672">
    <property type="component" value="Unassembled WGS sequence"/>
</dbReference>
<sequence>MHDGVAVIATIRQQVFGAQAFDQDAGLGAVGRGADGEPLKIWLGDQRLQQLCSHALIAPPAKAPVHVFPVPIIRR</sequence>
<proteinExistence type="predicted"/>
<accession>A0A1H3K5I9</accession>
<evidence type="ECO:0000313" key="1">
    <source>
        <dbReference type="EMBL" id="SDY47119.1"/>
    </source>
</evidence>
<dbReference type="EMBL" id="FNOW01000076">
    <property type="protein sequence ID" value="SDY47119.1"/>
    <property type="molecule type" value="Genomic_DNA"/>
</dbReference>
<organism evidence="1 2">
    <name type="scientific">Allochromatium warmingii</name>
    <name type="common">Chromatium warmingii</name>
    <dbReference type="NCBI Taxonomy" id="61595"/>
    <lineage>
        <taxon>Bacteria</taxon>
        <taxon>Pseudomonadati</taxon>
        <taxon>Pseudomonadota</taxon>
        <taxon>Gammaproteobacteria</taxon>
        <taxon>Chromatiales</taxon>
        <taxon>Chromatiaceae</taxon>
        <taxon>Allochromatium</taxon>
    </lineage>
</organism>
<gene>
    <name evidence="1" type="ORF">SAMN05421644_1763</name>
</gene>
<dbReference type="AlphaFoldDB" id="A0A1H3K5I9"/>
<keyword evidence="2" id="KW-1185">Reference proteome</keyword>
<protein>
    <submittedName>
        <fullName evidence="1">Uncharacterized protein</fullName>
    </submittedName>
</protein>